<feature type="region of interest" description="Disordered" evidence="1">
    <location>
        <begin position="39"/>
        <end position="65"/>
    </location>
</feature>
<keyword evidence="2" id="KW-0472">Membrane</keyword>
<accession>A0A0F7UD84</accession>
<feature type="chain" id="PRO_5002523076" description="Transmembrane protein" evidence="3">
    <location>
        <begin position="36"/>
        <end position="571"/>
    </location>
</feature>
<keyword evidence="2" id="KW-1133">Transmembrane helix</keyword>
<reference evidence="4" key="1">
    <citation type="journal article" date="2015" name="PLoS ONE">
        <title>Comprehensive Evaluation of Toxoplasma gondii VEG and Neospora caninum LIV Genomes with Tachyzoite Stage Transcriptome and Proteome Defines Novel Transcript Features.</title>
        <authorList>
            <person name="Ramaprasad A."/>
            <person name="Mourier T."/>
            <person name="Naeem R."/>
            <person name="Malas T.B."/>
            <person name="Moussa E."/>
            <person name="Panigrahi A."/>
            <person name="Vermont S.J."/>
            <person name="Otto T.D."/>
            <person name="Wastling J."/>
            <person name="Pain A."/>
        </authorList>
    </citation>
    <scope>NUCLEOTIDE SEQUENCE</scope>
    <source>
        <strain evidence="4">Liverpool</strain>
    </source>
</reference>
<keyword evidence="3" id="KW-0732">Signal</keyword>
<sequence length="571" mass="64026">MYGLFRNSQTPCQQPLARLLCCFIFVVCFRNYASSAQEASPTAGAPSDESTKVENSSSDPHVDSVGAPSYIIATTSTSGLLSRTDLKSTTNDGFLDRFHVIRPVVRVPNMALVEDPTGVAEGNSLLQSIIFPSIEYVKVSHRPRVLLNRDGICLREFESASVRVEKVHEFAGRHLLTLAFPRAVSFARSSESPFTIFAESITSDSMDPSGWDKRSQAYLVCMTTRQFPTMWPEGATIRYPAVRQFPRFTTVYVRLEGLFVGCDVEEFRKGPWDKRVKVTDLIPLSTGQHDGANSYALLLTLSVTVPWLAERQSLASETQGDSNSGEVDFDMEIFEQEEDNLQVEKFLFEVDVDVRQPYHLAVVAGMLRETVCVLSREENTEKIHFNCPIFDRLEEKLKLFEEHRLNIRKRGNQFATAAWVSTAVAAVGIGSMIWGSRQPRKLRRALDNSLPQLLEYQFKLKQKSALSDIIRMARPSNMVGIWKVRQRNPRATAGGLAEGIGFWAFLSGLVGEAATFIGRMKTVDIEEQANNKRRANLWKRIESAAASAIEQFRRSTVSKLRVLFIVADDSA</sequence>
<evidence type="ECO:0008006" key="5">
    <source>
        <dbReference type="Google" id="ProtNLM"/>
    </source>
</evidence>
<evidence type="ECO:0000313" key="4">
    <source>
        <dbReference type="EMBL" id="CEL67001.1"/>
    </source>
</evidence>
<organism evidence="4">
    <name type="scientific">Neospora caninum (strain Liverpool)</name>
    <dbReference type="NCBI Taxonomy" id="572307"/>
    <lineage>
        <taxon>Eukaryota</taxon>
        <taxon>Sar</taxon>
        <taxon>Alveolata</taxon>
        <taxon>Apicomplexa</taxon>
        <taxon>Conoidasida</taxon>
        <taxon>Coccidia</taxon>
        <taxon>Eucoccidiorida</taxon>
        <taxon>Eimeriorina</taxon>
        <taxon>Sarcocystidae</taxon>
        <taxon>Neospora</taxon>
    </lineage>
</organism>
<feature type="signal peptide" evidence="3">
    <location>
        <begin position="1"/>
        <end position="35"/>
    </location>
</feature>
<name>A0A0F7UD84_NEOCL</name>
<evidence type="ECO:0000256" key="2">
    <source>
        <dbReference type="SAM" id="Phobius"/>
    </source>
</evidence>
<gene>
    <name evidence="4" type="ORF">BN1204_028060</name>
</gene>
<keyword evidence="2" id="KW-0812">Transmembrane</keyword>
<evidence type="ECO:0000256" key="1">
    <source>
        <dbReference type="SAM" id="MobiDB-lite"/>
    </source>
</evidence>
<evidence type="ECO:0000256" key="3">
    <source>
        <dbReference type="SAM" id="SignalP"/>
    </source>
</evidence>
<dbReference type="AlphaFoldDB" id="A0A0F7UD84"/>
<protein>
    <recommendedName>
        <fullName evidence="5">Transmembrane protein</fullName>
    </recommendedName>
</protein>
<feature type="transmembrane region" description="Helical" evidence="2">
    <location>
        <begin position="414"/>
        <end position="434"/>
    </location>
</feature>
<proteinExistence type="predicted"/>
<dbReference type="EMBL" id="LN714482">
    <property type="protein sequence ID" value="CEL67001.1"/>
    <property type="molecule type" value="Genomic_DNA"/>
</dbReference>